<dbReference type="EMBL" id="FUZA01000009">
    <property type="protein sequence ID" value="SKC16855.1"/>
    <property type="molecule type" value="Genomic_DNA"/>
</dbReference>
<dbReference type="GO" id="GO:0032259">
    <property type="term" value="P:methylation"/>
    <property type="evidence" value="ECO:0007669"/>
    <property type="project" value="UniProtKB-KW"/>
</dbReference>
<gene>
    <name evidence="2" type="ORF">SAMN05660293_05053</name>
</gene>
<keyword evidence="2" id="KW-0489">Methyltransferase</keyword>
<dbReference type="InterPro" id="IPR008471">
    <property type="entry name" value="MnmC-like_methylTransf"/>
</dbReference>
<evidence type="ECO:0000259" key="1">
    <source>
        <dbReference type="Pfam" id="PF05430"/>
    </source>
</evidence>
<dbReference type="Proteomes" id="UP000190897">
    <property type="component" value="Unassembled WGS sequence"/>
</dbReference>
<dbReference type="SUPFAM" id="SSF53335">
    <property type="entry name" value="S-adenosyl-L-methionine-dependent methyltransferases"/>
    <property type="match status" value="1"/>
</dbReference>
<dbReference type="PANTHER" id="PTHR39963:SF1">
    <property type="entry name" value="MNMC-LIKE METHYLTRANSFERASE DOMAIN-CONTAINING PROTEIN"/>
    <property type="match status" value="1"/>
</dbReference>
<keyword evidence="2" id="KW-0808">Transferase</keyword>
<evidence type="ECO:0000313" key="3">
    <source>
        <dbReference type="Proteomes" id="UP000190897"/>
    </source>
</evidence>
<protein>
    <submittedName>
        <fullName evidence="2">tRNA U34 5-methylaminomethyl-2-thiouridine-forming methyltransferase MnmC</fullName>
    </submittedName>
</protein>
<organism evidence="2 3">
    <name type="scientific">Dyadobacter psychrophilus</name>
    <dbReference type="NCBI Taxonomy" id="651661"/>
    <lineage>
        <taxon>Bacteria</taxon>
        <taxon>Pseudomonadati</taxon>
        <taxon>Bacteroidota</taxon>
        <taxon>Cytophagia</taxon>
        <taxon>Cytophagales</taxon>
        <taxon>Spirosomataceae</taxon>
        <taxon>Dyadobacter</taxon>
    </lineage>
</organism>
<dbReference type="Gene3D" id="3.40.50.150">
    <property type="entry name" value="Vaccinia Virus protein VP39"/>
    <property type="match status" value="1"/>
</dbReference>
<proteinExistence type="predicted"/>
<evidence type="ECO:0000313" key="2">
    <source>
        <dbReference type="EMBL" id="SKC16855.1"/>
    </source>
</evidence>
<sequence length="218" mass="24739">MERLIVTEDGSHSLYSPQYNQQYHSLQGALVEAEHIYINLGLRPLLEEAESPVYVFEMGFGTGLNAFLTWKLADLLKKDIYYVAVEAFPVSRDEAFSLNYAALTGQSGFMELHDCPWSEDCALSGHFTIRKEHLRVQDFKSTENFDVIYYDAFDPRAQPELWTSEIFSQLAAQTRRGGVLVTYSSKGIVKRALRAAGFEVQRHKGPGRKTHVLKAIKI</sequence>
<accession>A0A1T5H820</accession>
<dbReference type="InterPro" id="IPR029063">
    <property type="entry name" value="SAM-dependent_MTases_sf"/>
</dbReference>
<name>A0A1T5H820_9BACT</name>
<dbReference type="Pfam" id="PF05430">
    <property type="entry name" value="Methyltransf_30"/>
    <property type="match status" value="1"/>
</dbReference>
<dbReference type="OrthoDB" id="9786494at2"/>
<dbReference type="NCBIfam" id="NF033855">
    <property type="entry name" value="tRNA_MNMC2"/>
    <property type="match status" value="1"/>
</dbReference>
<dbReference type="PANTHER" id="PTHR39963">
    <property type="entry name" value="SLL0983 PROTEIN"/>
    <property type="match status" value="1"/>
</dbReference>
<dbReference type="GO" id="GO:0004808">
    <property type="term" value="F:tRNA (5-methylaminomethyl-2-thiouridylate)(34)-methyltransferase activity"/>
    <property type="evidence" value="ECO:0007669"/>
    <property type="project" value="InterPro"/>
</dbReference>
<keyword evidence="3" id="KW-1185">Reference proteome</keyword>
<dbReference type="GO" id="GO:0016645">
    <property type="term" value="F:oxidoreductase activity, acting on the CH-NH group of donors"/>
    <property type="evidence" value="ECO:0007669"/>
    <property type="project" value="InterPro"/>
</dbReference>
<dbReference type="InterPro" id="IPR047785">
    <property type="entry name" value="tRNA_MNMC2"/>
</dbReference>
<dbReference type="AlphaFoldDB" id="A0A1T5H820"/>
<dbReference type="STRING" id="651661.SAMN05660293_05053"/>
<feature type="domain" description="MnmC-like methyltransferase" evidence="1">
    <location>
        <begin position="141"/>
        <end position="217"/>
    </location>
</feature>
<reference evidence="3" key="1">
    <citation type="submission" date="2017-02" db="EMBL/GenBank/DDBJ databases">
        <authorList>
            <person name="Varghese N."/>
            <person name="Submissions S."/>
        </authorList>
    </citation>
    <scope>NUCLEOTIDE SEQUENCE [LARGE SCALE GENOMIC DNA]</scope>
    <source>
        <strain evidence="3">DSM 22270</strain>
    </source>
</reference>
<dbReference type="RefSeq" id="WP_082217499.1">
    <property type="nucleotide sequence ID" value="NZ_FUZA01000009.1"/>
</dbReference>